<feature type="binding site" evidence="13">
    <location>
        <position position="189"/>
    </location>
    <ligand>
        <name>Zn(2+)</name>
        <dbReference type="ChEBI" id="CHEBI:29105"/>
        <label>2</label>
    </ligand>
</feature>
<dbReference type="PATRIC" id="fig|1304.173.peg.166"/>
<proteinExistence type="inferred from homology"/>
<evidence type="ECO:0000256" key="1">
    <source>
        <dbReference type="ARBA" id="ARBA00004496"/>
    </source>
</evidence>
<dbReference type="NCBIfam" id="TIGR02349">
    <property type="entry name" value="DnaJ_bact"/>
    <property type="match status" value="1"/>
</dbReference>
<dbReference type="PANTHER" id="PTHR43096:SF48">
    <property type="entry name" value="CHAPERONE PROTEIN DNAJ"/>
    <property type="match status" value="1"/>
</dbReference>
<evidence type="ECO:0000313" key="22">
    <source>
        <dbReference type="EMBL" id="QEM33459.1"/>
    </source>
</evidence>
<dbReference type="InterPro" id="IPR001305">
    <property type="entry name" value="HSP_DnaJ_Cys-rich_dom"/>
</dbReference>
<dbReference type="SUPFAM" id="SSF46565">
    <property type="entry name" value="Chaperone J-domain"/>
    <property type="match status" value="1"/>
</dbReference>
<dbReference type="Proteomes" id="UP000422997">
    <property type="component" value="Chromosome"/>
</dbReference>
<evidence type="ECO:0000256" key="3">
    <source>
        <dbReference type="ARBA" id="ARBA00022490"/>
    </source>
</evidence>
<dbReference type="PROSITE" id="PS51188">
    <property type="entry name" value="ZF_CR"/>
    <property type="match status" value="1"/>
</dbReference>
<reference evidence="18" key="6">
    <citation type="submission" date="2023-01" db="EMBL/GenBank/DDBJ databases">
        <title>Human gut microbiome strain richness.</title>
        <authorList>
            <person name="Chen-Liaw A."/>
        </authorList>
    </citation>
    <scope>NUCLEOTIDE SEQUENCE</scope>
    <source>
        <strain evidence="19">1001095st1_G4_1001095IJ_161003</strain>
        <strain evidence="18">1001283st1_B9_1001283B150217_161031</strain>
    </source>
</reference>
<reference evidence="24 27" key="5">
    <citation type="submission" date="2019-06" db="EMBL/GenBank/DDBJ databases">
        <title>Genome Announcement To Ensure Probiotic Safety of Streptococcus salivarius UBSS01.</title>
        <authorList>
            <person name="Sulthana A."/>
            <person name="Lakshmi S.G."/>
            <person name="Madempudi R.S."/>
        </authorList>
    </citation>
    <scope>NUCLEOTIDE SEQUENCE [LARGE SCALE GENOMIC DNA]</scope>
    <source>
        <strain evidence="24 27">UBSS01</strain>
    </source>
</reference>
<evidence type="ECO:0000313" key="26">
    <source>
        <dbReference type="Proteomes" id="UP000248776"/>
    </source>
</evidence>
<dbReference type="PANTHER" id="PTHR43096">
    <property type="entry name" value="DNAJ HOMOLOG 1, MITOCHONDRIAL-RELATED"/>
    <property type="match status" value="1"/>
</dbReference>
<evidence type="ECO:0000313" key="19">
    <source>
        <dbReference type="EMBL" id="MDB8614839.1"/>
    </source>
</evidence>
<dbReference type="EMBL" id="CP040804">
    <property type="protein sequence ID" value="QEM31599.1"/>
    <property type="molecule type" value="Genomic_DNA"/>
</dbReference>
<evidence type="ECO:0000256" key="12">
    <source>
        <dbReference type="ARBA" id="ARBA00067609"/>
    </source>
</evidence>
<dbReference type="PRINTS" id="PR00625">
    <property type="entry name" value="JDOMAIN"/>
</dbReference>
<keyword evidence="3 13" id="KW-0963">Cytoplasm</keyword>
<feature type="repeat" description="CXXCXGXG motif" evidence="13">
    <location>
        <begin position="146"/>
        <end position="153"/>
    </location>
</feature>
<dbReference type="Pfam" id="PF01556">
    <property type="entry name" value="DnaJ_C"/>
    <property type="match status" value="1"/>
</dbReference>
<dbReference type="Proteomes" id="UP000027855">
    <property type="component" value="Unassembled WGS sequence"/>
</dbReference>
<evidence type="ECO:0000313" key="29">
    <source>
        <dbReference type="Proteomes" id="UP000422997"/>
    </source>
</evidence>
<dbReference type="GO" id="GO:0042026">
    <property type="term" value="P:protein refolding"/>
    <property type="evidence" value="ECO:0007669"/>
    <property type="project" value="TreeGrafter"/>
</dbReference>
<dbReference type="GO" id="GO:0051082">
    <property type="term" value="F:unfolded protein binding"/>
    <property type="evidence" value="ECO:0007669"/>
    <property type="project" value="UniProtKB-UniRule"/>
</dbReference>
<feature type="binding site" evidence="13">
    <location>
        <position position="166"/>
    </location>
    <ligand>
        <name>Zn(2+)</name>
        <dbReference type="ChEBI" id="CHEBI:29105"/>
        <label>2</label>
    </ligand>
</feature>
<dbReference type="OMA" id="MATDYYA"/>
<sequence>MNNTEYYDRLGVSKDASQDEIKRAYRKMSKKYHPDINKEPGAEEKYKEVQEAYETLSDDQKRAAYDQYGPDGANGFGGQGGFGGFDGGAGFGGFEDIFSSFFGGGATRNPNAPRQGDDLQYRVNLSFEEAIFGAEKEVHYNREATCKTCSGSGAKPGTSPVTCGRCHGQGVINVDTQTPLGMMRRQVTCDVCHGTGQEIKEPCQTCHGTGHEKQSHKVSVKIPAGVETGQQIRLAGQGEAGFNGGPYGDLFVIINVNPSDKFTRDGSTIYYTLNISFVQAALGDTVEVPTVHGNVEMTIPAGTQTGKTFRLKGKGAPRLRGGSQGDQHVTVKIVTPTKLNDAQKEALLAFAKASGDEKIAPQKKGFFNKVKDALEDL</sequence>
<evidence type="ECO:0000256" key="11">
    <source>
        <dbReference type="ARBA" id="ARBA00061004"/>
    </source>
</evidence>
<evidence type="ECO:0000313" key="18">
    <source>
        <dbReference type="EMBL" id="MDB8606737.1"/>
    </source>
</evidence>
<organism evidence="17 25">
    <name type="scientific">Streptococcus salivarius</name>
    <dbReference type="NCBI Taxonomy" id="1304"/>
    <lineage>
        <taxon>Bacteria</taxon>
        <taxon>Bacillati</taxon>
        <taxon>Bacillota</taxon>
        <taxon>Bacilli</taxon>
        <taxon>Lactobacillales</taxon>
        <taxon>Streptococcaceae</taxon>
        <taxon>Streptococcus</taxon>
    </lineage>
</organism>
<dbReference type="FunFam" id="1.10.287.110:FF:000031">
    <property type="entry name" value="Molecular chaperone DnaJ"/>
    <property type="match status" value="1"/>
</dbReference>
<dbReference type="EMBL" id="NSIW01000007">
    <property type="protein sequence ID" value="PZD56551.1"/>
    <property type="molecule type" value="Genomic_DNA"/>
</dbReference>
<feature type="binding site" evidence="13">
    <location>
        <position position="203"/>
    </location>
    <ligand>
        <name>Zn(2+)</name>
        <dbReference type="ChEBI" id="CHEBI:29105"/>
        <label>1</label>
    </ligand>
</feature>
<evidence type="ECO:0000313" key="23">
    <source>
        <dbReference type="EMBL" id="QGU79772.1"/>
    </source>
</evidence>
<dbReference type="Proteomes" id="UP001212483">
    <property type="component" value="Unassembled WGS sequence"/>
</dbReference>
<evidence type="ECO:0000256" key="8">
    <source>
        <dbReference type="ARBA" id="ARBA00022833"/>
    </source>
</evidence>
<dbReference type="Proteomes" id="UP001210204">
    <property type="component" value="Unassembled WGS sequence"/>
</dbReference>
<feature type="repeat" description="CXXCXGXG motif" evidence="13">
    <location>
        <begin position="203"/>
        <end position="210"/>
    </location>
</feature>
<evidence type="ECO:0000256" key="4">
    <source>
        <dbReference type="ARBA" id="ARBA00022705"/>
    </source>
</evidence>
<comment type="cofactor">
    <cofactor evidence="13">
        <name>Zn(2+)</name>
        <dbReference type="ChEBI" id="CHEBI:29105"/>
    </cofactor>
    <text evidence="13">Binds 2 Zn(2+) ions per monomer.</text>
</comment>
<keyword evidence="4 13" id="KW-0235">DNA replication</keyword>
<feature type="binding site" evidence="13">
    <location>
        <position position="146"/>
    </location>
    <ligand>
        <name>Zn(2+)</name>
        <dbReference type="ChEBI" id="CHEBI:29105"/>
        <label>1</label>
    </ligand>
</feature>
<dbReference type="Proteomes" id="UP000308186">
    <property type="component" value="Unassembled WGS sequence"/>
</dbReference>
<dbReference type="SUPFAM" id="SSF49493">
    <property type="entry name" value="HSP40/DnaJ peptide-binding domain"/>
    <property type="match status" value="2"/>
</dbReference>
<gene>
    <name evidence="13 18" type="primary">dnaJ</name>
    <name evidence="23" type="ORF">BSR19_00865</name>
    <name evidence="20" type="ORF">CKU37_04565</name>
    <name evidence="17" type="ORF">DL07_07755</name>
    <name evidence="24" type="ORF">FBF48_08515</name>
    <name evidence="21" type="ORF">FHI56_01120</name>
    <name evidence="22" type="ORF">FHI56_11520</name>
    <name evidence="18" type="ORF">PNU22_09655</name>
    <name evidence="19" type="ORF">PNU26_10730</name>
</gene>
<keyword evidence="5 13" id="KW-0479">Metal-binding</keyword>
<comment type="subunit">
    <text evidence="2 13">Homodimer.</text>
</comment>
<dbReference type="InterPro" id="IPR036869">
    <property type="entry name" value="J_dom_sf"/>
</dbReference>
<dbReference type="GO" id="GO:0005524">
    <property type="term" value="F:ATP binding"/>
    <property type="evidence" value="ECO:0007669"/>
    <property type="project" value="InterPro"/>
</dbReference>
<dbReference type="PROSITE" id="PS50076">
    <property type="entry name" value="DNAJ_2"/>
    <property type="match status" value="1"/>
</dbReference>
<feature type="binding site" evidence="13">
    <location>
        <position position="192"/>
    </location>
    <ligand>
        <name>Zn(2+)</name>
        <dbReference type="ChEBI" id="CHEBI:29105"/>
        <label>2</label>
    </ligand>
</feature>
<evidence type="ECO:0000256" key="10">
    <source>
        <dbReference type="ARBA" id="ARBA00023186"/>
    </source>
</evidence>
<feature type="domain" description="J" evidence="15">
    <location>
        <begin position="5"/>
        <end position="69"/>
    </location>
</feature>
<evidence type="ECO:0000259" key="16">
    <source>
        <dbReference type="PROSITE" id="PS51188"/>
    </source>
</evidence>
<feature type="binding site" evidence="13">
    <location>
        <position position="206"/>
    </location>
    <ligand>
        <name>Zn(2+)</name>
        <dbReference type="ChEBI" id="CHEBI:29105"/>
        <label>1</label>
    </ligand>
</feature>
<dbReference type="InterPro" id="IPR002939">
    <property type="entry name" value="DnaJ_C"/>
</dbReference>
<feature type="binding site" evidence="13">
    <location>
        <position position="163"/>
    </location>
    <ligand>
        <name>Zn(2+)</name>
        <dbReference type="ChEBI" id="CHEBI:29105"/>
        <label>2</label>
    </ligand>
</feature>
<dbReference type="KEGG" id="strs:SSAL8618_00970"/>
<evidence type="ECO:0000256" key="6">
    <source>
        <dbReference type="ARBA" id="ARBA00022737"/>
    </source>
</evidence>
<dbReference type="RefSeq" id="WP_002886399.1">
    <property type="nucleotide sequence ID" value="NZ_AP031488.1"/>
</dbReference>
<reference evidence="20 26" key="3">
    <citation type="submission" date="2017-08" db="EMBL/GenBank/DDBJ databases">
        <title>Streptococcus salivarius strain HS0302 Genome.</title>
        <authorList>
            <person name="Smith J."/>
            <person name="Deng P."/>
            <person name="Geng M."/>
        </authorList>
    </citation>
    <scope>NUCLEOTIDE SEQUENCE [LARGE SCALE GENOMIC DNA]</scope>
    <source>
        <strain evidence="20 26">HS0302</strain>
    </source>
</reference>
<dbReference type="GO" id="GO:0009408">
    <property type="term" value="P:response to heat"/>
    <property type="evidence" value="ECO:0007669"/>
    <property type="project" value="InterPro"/>
</dbReference>
<evidence type="ECO:0000313" key="17">
    <source>
        <dbReference type="EMBL" id="KEO43186.1"/>
    </source>
</evidence>
<name>A0A074JIK8_STRSL</name>
<comment type="subcellular location">
    <subcellularLocation>
        <location evidence="1 13">Cytoplasm</location>
    </subcellularLocation>
</comment>
<feature type="domain" description="CR-type" evidence="16">
    <location>
        <begin position="133"/>
        <end position="215"/>
    </location>
</feature>
<dbReference type="InterPro" id="IPR036410">
    <property type="entry name" value="HSP_DnaJ_Cys-rich_dom_sf"/>
</dbReference>
<dbReference type="Gene3D" id="1.10.287.110">
    <property type="entry name" value="DnaJ domain"/>
    <property type="match status" value="1"/>
</dbReference>
<evidence type="ECO:0000313" key="25">
    <source>
        <dbReference type="Proteomes" id="UP000027855"/>
    </source>
</evidence>
<comment type="function">
    <text evidence="13">Participates actively in the response to hyperosmotic and heat shock by preventing the aggregation of stress-denatured proteins and by disaggregating proteins, also in an autonomous, DnaK-independent fashion. Unfolded proteins bind initially to DnaJ; upon interaction with the DnaJ-bound protein, DnaK hydrolyzes its bound ATP, resulting in the formation of a stable complex. GrpE releases ADP from DnaK; ATP binding to DnaK triggers the release of the substrate protein, thus completing the reaction cycle. Several rounds of ATP-dependent interactions between DnaJ, DnaK and GrpE are required for fully efficient folding. Also involved, together with DnaK and GrpE, in the DNA replication of plasmids through activation of initiation proteins.</text>
</comment>
<keyword evidence="9 13" id="KW-0346">Stress response</keyword>
<feature type="repeat" description="CXXCXGXG motif" evidence="13">
    <location>
        <begin position="189"/>
        <end position="196"/>
    </location>
</feature>
<comment type="similarity">
    <text evidence="11 13">Belongs to the DnaJ family.</text>
</comment>
<dbReference type="PROSITE" id="PS00636">
    <property type="entry name" value="DNAJ_1"/>
    <property type="match status" value="1"/>
</dbReference>
<dbReference type="GO" id="GO:0006260">
    <property type="term" value="P:DNA replication"/>
    <property type="evidence" value="ECO:0007669"/>
    <property type="project" value="UniProtKB-KW"/>
</dbReference>
<dbReference type="InterPro" id="IPR008971">
    <property type="entry name" value="HSP40/DnaJ_pept-bd"/>
</dbReference>
<evidence type="ECO:0000313" key="28">
    <source>
        <dbReference type="Proteomes" id="UP000322622"/>
    </source>
</evidence>
<dbReference type="CDD" id="cd06257">
    <property type="entry name" value="DnaJ"/>
    <property type="match status" value="1"/>
</dbReference>
<evidence type="ECO:0000256" key="7">
    <source>
        <dbReference type="ARBA" id="ARBA00022771"/>
    </source>
</evidence>
<dbReference type="CDD" id="cd10747">
    <property type="entry name" value="DnaJ_C"/>
    <property type="match status" value="1"/>
</dbReference>
<keyword evidence="6 13" id="KW-0677">Repeat</keyword>
<dbReference type="SUPFAM" id="SSF57938">
    <property type="entry name" value="DnaJ/Hsp40 cysteine-rich domain"/>
    <property type="match status" value="1"/>
</dbReference>
<dbReference type="InterPro" id="IPR012724">
    <property type="entry name" value="DnaJ"/>
</dbReference>
<dbReference type="Proteomes" id="UP000248776">
    <property type="component" value="Unassembled WGS sequence"/>
</dbReference>
<dbReference type="InterPro" id="IPR018253">
    <property type="entry name" value="DnaJ_domain_CS"/>
</dbReference>
<evidence type="ECO:0000313" key="27">
    <source>
        <dbReference type="Proteomes" id="UP000308186"/>
    </source>
</evidence>
<evidence type="ECO:0000313" key="20">
    <source>
        <dbReference type="EMBL" id="PZD56551.1"/>
    </source>
</evidence>
<keyword evidence="8 13" id="KW-0862">Zinc</keyword>
<comment type="domain">
    <text evidence="13">The J domain is necessary and sufficient to stimulate DnaK ATPase activity. Zinc center 1 plays an important role in the autonomous, DnaK-independent chaperone activity of DnaJ. Zinc center 2 is essential for interaction with DnaK and for DnaJ activity.</text>
</comment>
<evidence type="ECO:0000256" key="2">
    <source>
        <dbReference type="ARBA" id="ARBA00011738"/>
    </source>
</evidence>
<evidence type="ECO:0000259" key="15">
    <source>
        <dbReference type="PROSITE" id="PS50076"/>
    </source>
</evidence>
<dbReference type="EMBL" id="JJMT01000034">
    <property type="protein sequence ID" value="KEO43186.1"/>
    <property type="molecule type" value="Genomic_DNA"/>
</dbReference>
<dbReference type="CDD" id="cd10719">
    <property type="entry name" value="DnaJ_zf"/>
    <property type="match status" value="1"/>
</dbReference>
<dbReference type="Gene3D" id="2.60.260.20">
    <property type="entry name" value="Urease metallochaperone UreE, N-terminal domain"/>
    <property type="match status" value="2"/>
</dbReference>
<dbReference type="InterPro" id="IPR001623">
    <property type="entry name" value="DnaJ_domain"/>
</dbReference>
<dbReference type="EMBL" id="VDCW01000010">
    <property type="protein sequence ID" value="TNF66557.1"/>
    <property type="molecule type" value="Genomic_DNA"/>
</dbReference>
<dbReference type="GO" id="GO:0005737">
    <property type="term" value="C:cytoplasm"/>
    <property type="evidence" value="ECO:0007669"/>
    <property type="project" value="UniProtKB-SubCell"/>
</dbReference>
<dbReference type="FunFam" id="2.60.260.20:FF:000004">
    <property type="entry name" value="Molecular chaperone DnaJ"/>
    <property type="match status" value="1"/>
</dbReference>
<dbReference type="GO" id="GO:0031072">
    <property type="term" value="F:heat shock protein binding"/>
    <property type="evidence" value="ECO:0007669"/>
    <property type="project" value="InterPro"/>
</dbReference>
<keyword evidence="7 13" id="KW-0863">Zinc-finger</keyword>
<reference evidence="17 25" key="1">
    <citation type="submission" date="2014-04" db="EMBL/GenBank/DDBJ databases">
        <title>Variable characteristics of bacteriocin-producing Streptococcus salivarius strains isolated from Malaysian subjects.</title>
        <authorList>
            <person name="Philip K."/>
            <person name="Barbour A."/>
        </authorList>
    </citation>
    <scope>NUCLEOTIDE SEQUENCE [LARGE SCALE GENOMIC DNA]</scope>
    <source>
        <strain evidence="17 25">NU10</strain>
    </source>
</reference>
<dbReference type="NCBIfam" id="NF010869">
    <property type="entry name" value="PRK14276.1"/>
    <property type="match status" value="1"/>
</dbReference>
<dbReference type="GeneID" id="93791328"/>
<evidence type="ECO:0000256" key="5">
    <source>
        <dbReference type="ARBA" id="ARBA00022723"/>
    </source>
</evidence>
<dbReference type="EMBL" id="CP018187">
    <property type="protein sequence ID" value="QGU79772.1"/>
    <property type="molecule type" value="Genomic_DNA"/>
</dbReference>
<dbReference type="Gene3D" id="2.10.230.10">
    <property type="entry name" value="Heat shock protein DnaJ, cysteine-rich domain"/>
    <property type="match status" value="1"/>
</dbReference>
<evidence type="ECO:0000256" key="14">
    <source>
        <dbReference type="PROSITE-ProRule" id="PRU00546"/>
    </source>
</evidence>
<keyword evidence="10 13" id="KW-0143">Chaperone</keyword>
<dbReference type="EMBL" id="CP040804">
    <property type="protein sequence ID" value="QEM33459.1"/>
    <property type="molecule type" value="Genomic_DNA"/>
</dbReference>
<dbReference type="FunFam" id="2.10.230.10:FF:000002">
    <property type="entry name" value="Molecular chaperone DnaJ"/>
    <property type="match status" value="1"/>
</dbReference>
<evidence type="ECO:0000256" key="13">
    <source>
        <dbReference type="HAMAP-Rule" id="MF_01152"/>
    </source>
</evidence>
<dbReference type="Proteomes" id="UP000322622">
    <property type="component" value="Chromosome"/>
</dbReference>
<evidence type="ECO:0000256" key="9">
    <source>
        <dbReference type="ARBA" id="ARBA00023016"/>
    </source>
</evidence>
<evidence type="ECO:0000313" key="24">
    <source>
        <dbReference type="EMBL" id="TNF66557.1"/>
    </source>
</evidence>
<dbReference type="HAMAP" id="MF_01152">
    <property type="entry name" value="DnaJ"/>
    <property type="match status" value="1"/>
</dbReference>
<feature type="repeat" description="CXXCXGXG motif" evidence="13">
    <location>
        <begin position="163"/>
        <end position="170"/>
    </location>
</feature>
<dbReference type="EMBL" id="JAQMJO010000011">
    <property type="protein sequence ID" value="MDB8606737.1"/>
    <property type="molecule type" value="Genomic_DNA"/>
</dbReference>
<dbReference type="EMBL" id="JAQMJT010000023">
    <property type="protein sequence ID" value="MDB8614839.1"/>
    <property type="molecule type" value="Genomic_DNA"/>
</dbReference>
<feature type="binding site" evidence="13">
    <location>
        <position position="149"/>
    </location>
    <ligand>
        <name>Zn(2+)</name>
        <dbReference type="ChEBI" id="CHEBI:29105"/>
        <label>1</label>
    </ligand>
</feature>
<protein>
    <recommendedName>
        <fullName evidence="12 13">Chaperone protein DnaJ</fullName>
    </recommendedName>
</protein>
<dbReference type="Pfam" id="PF00226">
    <property type="entry name" value="DnaJ"/>
    <property type="match status" value="1"/>
</dbReference>
<reference evidence="21 28" key="4">
    <citation type="submission" date="2019-06" db="EMBL/GenBank/DDBJ databases">
        <title>Complete genome sequence of Streptococcus salivarius LAB813.</title>
        <authorList>
            <person name="Levesque C.M."/>
            <person name="Gong S.-G."/>
            <person name="Dufour D."/>
            <person name="Barbour A."/>
        </authorList>
    </citation>
    <scope>NUCLEOTIDE SEQUENCE [LARGE SCALE GENOMIC DNA]</scope>
    <source>
        <strain evidence="21 28">LAB813</strain>
    </source>
</reference>
<dbReference type="NCBIfam" id="NF008035">
    <property type="entry name" value="PRK10767.1"/>
    <property type="match status" value="1"/>
</dbReference>
<dbReference type="Pfam" id="PF00684">
    <property type="entry name" value="DnaJ_CXXCXGXG"/>
    <property type="match status" value="1"/>
</dbReference>
<reference evidence="23 29" key="2">
    <citation type="submission" date="2016-11" db="EMBL/GenBank/DDBJ databases">
        <title>The potential of Streptococcus salivarius to inhibit the production of volatile sulphur compounds in the oral cavity.</title>
        <authorList>
            <person name="Sun L."/>
            <person name="Li Z."/>
            <person name="Jin D."/>
            <person name="Zhao H."/>
        </authorList>
    </citation>
    <scope>NUCLEOTIDE SEQUENCE [LARGE SCALE GENOMIC DNA]</scope>
    <source>
        <strain evidence="23 29">ICDC2</strain>
    </source>
</reference>
<dbReference type="AlphaFoldDB" id="A0A074JIK8"/>
<feature type="zinc finger region" description="CR-type" evidence="14">
    <location>
        <begin position="133"/>
        <end position="215"/>
    </location>
</feature>
<dbReference type="SMART" id="SM00271">
    <property type="entry name" value="DnaJ"/>
    <property type="match status" value="1"/>
</dbReference>
<accession>A0A074JIK8</accession>
<evidence type="ECO:0000313" key="21">
    <source>
        <dbReference type="EMBL" id="QEM31599.1"/>
    </source>
</evidence>
<dbReference type="GO" id="GO:0008270">
    <property type="term" value="F:zinc ion binding"/>
    <property type="evidence" value="ECO:0007669"/>
    <property type="project" value="UniProtKB-UniRule"/>
</dbReference>